<evidence type="ECO:0000313" key="2">
    <source>
        <dbReference type="EMBL" id="KAL0633161.1"/>
    </source>
</evidence>
<name>A0ABR3GC73_9PEZI</name>
<feature type="region of interest" description="Disordered" evidence="1">
    <location>
        <begin position="201"/>
        <end position="314"/>
    </location>
</feature>
<evidence type="ECO:0000313" key="3">
    <source>
        <dbReference type="Proteomes" id="UP001447188"/>
    </source>
</evidence>
<feature type="region of interest" description="Disordered" evidence="1">
    <location>
        <begin position="522"/>
        <end position="549"/>
    </location>
</feature>
<dbReference type="EMBL" id="JBBBZM010000135">
    <property type="protein sequence ID" value="KAL0633161.1"/>
    <property type="molecule type" value="Genomic_DNA"/>
</dbReference>
<feature type="compositionally biased region" description="Polar residues" evidence="1">
    <location>
        <begin position="288"/>
        <end position="307"/>
    </location>
</feature>
<accession>A0ABR3GC73</accession>
<dbReference type="Proteomes" id="UP001447188">
    <property type="component" value="Unassembled WGS sequence"/>
</dbReference>
<evidence type="ECO:0000256" key="1">
    <source>
        <dbReference type="SAM" id="MobiDB-lite"/>
    </source>
</evidence>
<gene>
    <name evidence="2" type="ORF">Q9L58_007947</name>
</gene>
<protein>
    <submittedName>
        <fullName evidence="2">Uncharacterized protein</fullName>
    </submittedName>
</protein>
<reference evidence="2 3" key="1">
    <citation type="submission" date="2024-02" db="EMBL/GenBank/DDBJ databases">
        <title>Discinaceae phylogenomics.</title>
        <authorList>
            <person name="Dirks A.C."/>
            <person name="James T.Y."/>
        </authorList>
    </citation>
    <scope>NUCLEOTIDE SEQUENCE [LARGE SCALE GENOMIC DNA]</scope>
    <source>
        <strain evidence="2 3">ACD0624</strain>
    </source>
</reference>
<comment type="caution">
    <text evidence="2">The sequence shown here is derived from an EMBL/GenBank/DDBJ whole genome shotgun (WGS) entry which is preliminary data.</text>
</comment>
<proteinExistence type="predicted"/>
<organism evidence="2 3">
    <name type="scientific">Discina gigas</name>
    <dbReference type="NCBI Taxonomy" id="1032678"/>
    <lineage>
        <taxon>Eukaryota</taxon>
        <taxon>Fungi</taxon>
        <taxon>Dikarya</taxon>
        <taxon>Ascomycota</taxon>
        <taxon>Pezizomycotina</taxon>
        <taxon>Pezizomycetes</taxon>
        <taxon>Pezizales</taxon>
        <taxon>Discinaceae</taxon>
        <taxon>Discina</taxon>
    </lineage>
</organism>
<keyword evidence="3" id="KW-1185">Reference proteome</keyword>
<sequence>MSACFSRPSFDIPPASSVSGSNSSSRCMRRIHESARLISSTSYGYFWDVEELRHQEHLHRVSHAQHLYQHRHDSNEAASMYRSFMDEQNQWMDEQERMKEMESRLSMRAYQRRASRWEEEWRGLQEGREVEDILKKTGAIMLTASIQRGLRELSPGDNYENSLTDLETTPHTISSLHLPEPLLSIHSPYPKLVFSGDSIQQVDGAQPSKNHGRKPAHNGSGTPNPEIQVDDDHATGGVDVISDASRDGPLKTIQLYPYSNPREIPHSSKTFRNSPKFRVSTVGATDLPPSSNFSPDNHSPVTSSQPQGKYDKDHGPVLNSGEVLRVMGHKPWGNKSLQYMILWRPRDSDVPTGLWVRATDFVESGKRAILEGYHLHHNLGPVRWPRDPRRQLRSSTSFGVQELKSALDERKQMLLDRGLDEFEASREMNQERWKMRDEWQRAGRGWGSAMMIVKDRKKAWIMADSDAEGLQLMADGKFHDIHPPIKSSESSSSDFVAMMQAAGMLDSGTGQGMLEQDPELFDLSLPTLSPNPPNPSNHRHPEKTGEKANNQFRFTSEDEREWREIFGPELVRSSVSAF</sequence>